<dbReference type="Proteomes" id="UP000595426">
    <property type="component" value="Chromosome"/>
</dbReference>
<sequence length="383" mass="45191">MKSFTEMKVYPKNWETLKSTGKKIWEIQYTFINNKGIEYPRRIKGMNHIKDHSERVIETKKIMEDETFLLSRGWNPITEEFEEITDTIELIHGKIPFLQSLDMALKTFDITEGSAGDMKNSLIHIFKYSVKLKLHLKDIQDVTKGDIKQLLITMSMDGHSNYRINKTRTHLSKFFAFFTELDIFEVNFIEGIKRLEHTPKVKKIIRTDNDWEKFHKLQTIHPRLHRFAIIFFYSGSRIEEMLGVTKDDVDLEKGIFYIMLKKGGKHIRTMRAINMNAYDLWQQVMYETGSGQYLFSHNMKTGSNRLHRQSAYKLWKKYAAKVDLHVTLYSLKYAFLNQVSKMLGLQKAQELAGHTTDRTTKIYAIDYKEHQVERNKNIDIKIG</sequence>
<keyword evidence="6" id="KW-1185">Reference proteome</keyword>
<keyword evidence="1" id="KW-0159">Chromosome partition</keyword>
<dbReference type="KEGG" id="egm:AYC65_03075"/>
<dbReference type="InterPro" id="IPR011010">
    <property type="entry name" value="DNA_brk_join_enz"/>
</dbReference>
<dbReference type="GO" id="GO:0015074">
    <property type="term" value="P:DNA integration"/>
    <property type="evidence" value="ECO:0007669"/>
    <property type="project" value="InterPro"/>
</dbReference>
<protein>
    <submittedName>
        <fullName evidence="5">Site-specific integrase</fullName>
    </submittedName>
</protein>
<evidence type="ECO:0000256" key="1">
    <source>
        <dbReference type="ARBA" id="ARBA00022829"/>
    </source>
</evidence>
<evidence type="ECO:0000313" key="6">
    <source>
        <dbReference type="Proteomes" id="UP000595426"/>
    </source>
</evidence>
<dbReference type="EMBL" id="CP067018">
    <property type="protein sequence ID" value="QQN57555.1"/>
    <property type="molecule type" value="Genomic_DNA"/>
</dbReference>
<dbReference type="InterPro" id="IPR013762">
    <property type="entry name" value="Integrase-like_cat_sf"/>
</dbReference>
<dbReference type="PANTHER" id="PTHR30349:SF81">
    <property type="entry name" value="TYROSINE RECOMBINASE XERC"/>
    <property type="match status" value="1"/>
</dbReference>
<name>A0A7T7UWM2_9FLAO</name>
<dbReference type="SUPFAM" id="SSF56349">
    <property type="entry name" value="DNA breaking-rejoining enzymes"/>
    <property type="match status" value="1"/>
</dbReference>
<proteinExistence type="predicted"/>
<dbReference type="CDD" id="cd00397">
    <property type="entry name" value="DNA_BRE_C"/>
    <property type="match status" value="1"/>
</dbReference>
<dbReference type="Pfam" id="PF00589">
    <property type="entry name" value="Phage_integrase"/>
    <property type="match status" value="1"/>
</dbReference>
<evidence type="ECO:0000313" key="5">
    <source>
        <dbReference type="EMBL" id="QQN57555.1"/>
    </source>
</evidence>
<dbReference type="InterPro" id="IPR050090">
    <property type="entry name" value="Tyrosine_recombinase_XerCD"/>
</dbReference>
<dbReference type="Gene3D" id="1.10.443.10">
    <property type="entry name" value="Intergrase catalytic core"/>
    <property type="match status" value="1"/>
</dbReference>
<keyword evidence="2" id="KW-0238">DNA-binding</keyword>
<dbReference type="GO" id="GO:0007059">
    <property type="term" value="P:chromosome segregation"/>
    <property type="evidence" value="ECO:0007669"/>
    <property type="project" value="UniProtKB-KW"/>
</dbReference>
<dbReference type="GO" id="GO:0003677">
    <property type="term" value="F:DNA binding"/>
    <property type="evidence" value="ECO:0007669"/>
    <property type="project" value="UniProtKB-KW"/>
</dbReference>
<dbReference type="PROSITE" id="PS51898">
    <property type="entry name" value="TYR_RECOMBINASE"/>
    <property type="match status" value="1"/>
</dbReference>
<dbReference type="AlphaFoldDB" id="A0A7T7UWM2"/>
<organism evidence="5 6">
    <name type="scientific">Elizabethkingia bruuniana</name>
    <dbReference type="NCBI Taxonomy" id="1756149"/>
    <lineage>
        <taxon>Bacteria</taxon>
        <taxon>Pseudomonadati</taxon>
        <taxon>Bacteroidota</taxon>
        <taxon>Flavobacteriia</taxon>
        <taxon>Flavobacteriales</taxon>
        <taxon>Weeksellaceae</taxon>
        <taxon>Elizabethkingia</taxon>
    </lineage>
</organism>
<dbReference type="InterPro" id="IPR002104">
    <property type="entry name" value="Integrase_catalytic"/>
</dbReference>
<feature type="domain" description="Tyr recombinase" evidence="4">
    <location>
        <begin position="200"/>
        <end position="376"/>
    </location>
</feature>
<dbReference type="GeneID" id="93131866"/>
<accession>A0A7T7UWM2</accession>
<dbReference type="OrthoDB" id="662986at2"/>
<dbReference type="GO" id="GO:0006310">
    <property type="term" value="P:DNA recombination"/>
    <property type="evidence" value="ECO:0007669"/>
    <property type="project" value="UniProtKB-KW"/>
</dbReference>
<evidence type="ECO:0000256" key="3">
    <source>
        <dbReference type="ARBA" id="ARBA00023172"/>
    </source>
</evidence>
<dbReference type="PANTHER" id="PTHR30349">
    <property type="entry name" value="PHAGE INTEGRASE-RELATED"/>
    <property type="match status" value="1"/>
</dbReference>
<reference evidence="5 6" key="1">
    <citation type="submission" date="2020-12" db="EMBL/GenBank/DDBJ databases">
        <title>FDA dAtabase for Regulatory Grade micrObial Sequences (FDA-ARGOS): Supporting development and validation of Infectious Disease Dx tests.</title>
        <authorList>
            <person name="Kerrigan L."/>
            <person name="Long C."/>
            <person name="Tallon L."/>
            <person name="Sadzewicz L."/>
            <person name="Zhao X."/>
            <person name="Boylan J."/>
            <person name="Ott S."/>
            <person name="Bowen H."/>
            <person name="Vavikolanu K."/>
            <person name="Mehta A."/>
            <person name="Aluvathingal J."/>
            <person name="Nadendla S."/>
            <person name="Yan Y."/>
            <person name="Sichtig H."/>
        </authorList>
    </citation>
    <scope>NUCLEOTIDE SEQUENCE [LARGE SCALE GENOMIC DNA]</scope>
    <source>
        <strain evidence="5 6">FDAARGOS_1031</strain>
    </source>
</reference>
<gene>
    <name evidence="5" type="ORF">I6H88_14005</name>
</gene>
<dbReference type="InterPro" id="IPR010998">
    <property type="entry name" value="Integrase_recombinase_N"/>
</dbReference>
<evidence type="ECO:0000256" key="2">
    <source>
        <dbReference type="ARBA" id="ARBA00023125"/>
    </source>
</evidence>
<evidence type="ECO:0000259" key="4">
    <source>
        <dbReference type="PROSITE" id="PS51898"/>
    </source>
</evidence>
<keyword evidence="3" id="KW-0233">DNA recombination</keyword>
<dbReference type="RefSeq" id="WP_078674652.1">
    <property type="nucleotide sequence ID" value="NZ_CBCSDR010000003.1"/>
</dbReference>
<dbReference type="Gene3D" id="1.10.150.130">
    <property type="match status" value="1"/>
</dbReference>